<dbReference type="GeneID" id="92873457"/>
<gene>
    <name evidence="2" type="ordered locus">AMED_5788</name>
</gene>
<dbReference type="PATRIC" id="fig|749927.5.peg.6016"/>
<keyword evidence="1" id="KW-1133">Transmembrane helix</keyword>
<feature type="transmembrane region" description="Helical" evidence="1">
    <location>
        <begin position="115"/>
        <end position="136"/>
    </location>
</feature>
<dbReference type="EMBL" id="CP002000">
    <property type="protein sequence ID" value="ADJ47535.1"/>
    <property type="molecule type" value="Genomic_DNA"/>
</dbReference>
<reference evidence="2 3" key="1">
    <citation type="journal article" date="2010" name="Cell Res.">
        <title>Complete genome sequence of the rifamycin SV-producing Amycolatopsis mediterranei U32 revealed its genetic characteristics in phylogeny and metabolism.</title>
        <authorList>
            <person name="Zhao W."/>
            <person name="Zhong Y."/>
            <person name="Yuan H."/>
            <person name="Wang J."/>
            <person name="Zheng H."/>
            <person name="Wang Y."/>
            <person name="Cen X."/>
            <person name="Xu F."/>
            <person name="Bai J."/>
            <person name="Han X."/>
            <person name="Lu G."/>
            <person name="Zhu Y."/>
            <person name="Shao Z."/>
            <person name="Yan H."/>
            <person name="Li C."/>
            <person name="Peng N."/>
            <person name="Zhang Z."/>
            <person name="Zhang Y."/>
            <person name="Lin W."/>
            <person name="Fan Y."/>
            <person name="Qin Z."/>
            <person name="Hu Y."/>
            <person name="Zhu B."/>
            <person name="Wang S."/>
            <person name="Ding X."/>
            <person name="Zhao G.P."/>
        </authorList>
    </citation>
    <scope>NUCLEOTIDE SEQUENCE [LARGE SCALE GENOMIC DNA]</scope>
    <source>
        <strain evidence="3">U-32</strain>
    </source>
</reference>
<organism evidence="2 3">
    <name type="scientific">Amycolatopsis mediterranei (strain U-32)</name>
    <dbReference type="NCBI Taxonomy" id="749927"/>
    <lineage>
        <taxon>Bacteria</taxon>
        <taxon>Bacillati</taxon>
        <taxon>Actinomycetota</taxon>
        <taxon>Actinomycetes</taxon>
        <taxon>Pseudonocardiales</taxon>
        <taxon>Pseudonocardiaceae</taxon>
        <taxon>Amycolatopsis</taxon>
    </lineage>
</organism>
<dbReference type="AlphaFoldDB" id="A0A0H3D949"/>
<feature type="transmembrane region" description="Helical" evidence="1">
    <location>
        <begin position="12"/>
        <end position="37"/>
    </location>
</feature>
<proteinExistence type="predicted"/>
<evidence type="ECO:0000313" key="3">
    <source>
        <dbReference type="Proteomes" id="UP000000328"/>
    </source>
</evidence>
<dbReference type="HOGENOM" id="CLU_867766_0_0_11"/>
<sequence length="320" mass="34573">MQVGRTDWGHLVIGMTGGFFLGLLSPVVVIVASHVLAEHVARLRHGMLKAPAYVMSSASGRSRHLVRAARWITRHLPGLGATLILTAASISFGLAASARLGASQVSDGTLRNAMAPVLVLLFVTLPWVVFLAHLYAENPKLEQLEALRAEDEARPPTALVLAEEAAEIAHDNCQRAKEEAIAAAARRDTAWDAVYRTVHDVLSEVDYYLAQASNISLGVRALVTWPDIRTGEPRRPLTAELVKALAEVSVDLSPLEPHLAQLERLAPGESQAQEIRALRSQARRMHGIVVLAPVIGPKTNGSVPKEVAEDIIQSEEKPQA</sequence>
<feature type="transmembrane region" description="Helical" evidence="1">
    <location>
        <begin position="76"/>
        <end position="95"/>
    </location>
</feature>
<keyword evidence="1" id="KW-0812">Transmembrane</keyword>
<accession>A0A0H3D949</accession>
<dbReference type="Proteomes" id="UP000000328">
    <property type="component" value="Chromosome"/>
</dbReference>
<protein>
    <submittedName>
        <fullName evidence="2">Uncharacterized protein</fullName>
    </submittedName>
</protein>
<evidence type="ECO:0000313" key="2">
    <source>
        <dbReference type="EMBL" id="ADJ47535.1"/>
    </source>
</evidence>
<keyword evidence="1" id="KW-0472">Membrane</keyword>
<evidence type="ECO:0000256" key="1">
    <source>
        <dbReference type="SAM" id="Phobius"/>
    </source>
</evidence>
<dbReference type="KEGG" id="amd:AMED_5788"/>
<name>A0A0H3D949_AMYMU</name>
<dbReference type="RefSeq" id="WP_013227593.1">
    <property type="nucleotide sequence ID" value="NC_014318.1"/>
</dbReference>